<dbReference type="OrthoDB" id="6508513at2759"/>
<evidence type="ECO:0000313" key="3">
    <source>
        <dbReference type="EMBL" id="KAH9371371.1"/>
    </source>
</evidence>
<organism evidence="3 4">
    <name type="scientific">Haemaphysalis longicornis</name>
    <name type="common">Bush tick</name>
    <dbReference type="NCBI Taxonomy" id="44386"/>
    <lineage>
        <taxon>Eukaryota</taxon>
        <taxon>Metazoa</taxon>
        <taxon>Ecdysozoa</taxon>
        <taxon>Arthropoda</taxon>
        <taxon>Chelicerata</taxon>
        <taxon>Arachnida</taxon>
        <taxon>Acari</taxon>
        <taxon>Parasitiformes</taxon>
        <taxon>Ixodida</taxon>
        <taxon>Ixodoidea</taxon>
        <taxon>Ixodidae</taxon>
        <taxon>Haemaphysalinae</taxon>
        <taxon>Haemaphysalis</taxon>
    </lineage>
</organism>
<dbReference type="GO" id="GO:0071897">
    <property type="term" value="P:DNA biosynthetic process"/>
    <property type="evidence" value="ECO:0007669"/>
    <property type="project" value="UniProtKB-ARBA"/>
</dbReference>
<dbReference type="VEuPathDB" id="VectorBase:HLOH_046932"/>
<feature type="domain" description="Reverse transcriptase/retrotransposon-derived protein RNase H-like" evidence="2">
    <location>
        <begin position="30"/>
        <end position="108"/>
    </location>
</feature>
<gene>
    <name evidence="3" type="ORF">HPB48_010373</name>
</gene>
<dbReference type="Pfam" id="PF17919">
    <property type="entry name" value="RT_RNaseH_2"/>
    <property type="match status" value="1"/>
</dbReference>
<proteinExistence type="predicted"/>
<name>A0A9J6G888_HAELO</name>
<evidence type="ECO:0000259" key="2">
    <source>
        <dbReference type="Pfam" id="PF17919"/>
    </source>
</evidence>
<protein>
    <recommendedName>
        <fullName evidence="2">Reverse transcriptase/retrotransposon-derived protein RNase H-like domain-containing protein</fullName>
    </recommendedName>
</protein>
<feature type="chain" id="PRO_5039942583" description="Reverse transcriptase/retrotransposon-derived protein RNase H-like domain-containing protein" evidence="1">
    <location>
        <begin position="17"/>
        <end position="116"/>
    </location>
</feature>
<dbReference type="Proteomes" id="UP000821853">
    <property type="component" value="Chromosome 3"/>
</dbReference>
<reference evidence="3 4" key="1">
    <citation type="journal article" date="2020" name="Cell">
        <title>Large-Scale Comparative Analyses of Tick Genomes Elucidate Their Genetic Diversity and Vector Capacities.</title>
        <authorList>
            <consortium name="Tick Genome and Microbiome Consortium (TIGMIC)"/>
            <person name="Jia N."/>
            <person name="Wang J."/>
            <person name="Shi W."/>
            <person name="Du L."/>
            <person name="Sun Y."/>
            <person name="Zhan W."/>
            <person name="Jiang J.F."/>
            <person name="Wang Q."/>
            <person name="Zhang B."/>
            <person name="Ji P."/>
            <person name="Bell-Sakyi L."/>
            <person name="Cui X.M."/>
            <person name="Yuan T.T."/>
            <person name="Jiang B.G."/>
            <person name="Yang W.F."/>
            <person name="Lam T.T."/>
            <person name="Chang Q.C."/>
            <person name="Ding S.J."/>
            <person name="Wang X.J."/>
            <person name="Zhu J.G."/>
            <person name="Ruan X.D."/>
            <person name="Zhao L."/>
            <person name="Wei J.T."/>
            <person name="Ye R.Z."/>
            <person name="Que T.C."/>
            <person name="Du C.H."/>
            <person name="Zhou Y.H."/>
            <person name="Cheng J.X."/>
            <person name="Dai P.F."/>
            <person name="Guo W.B."/>
            <person name="Han X.H."/>
            <person name="Huang E.J."/>
            <person name="Li L.F."/>
            <person name="Wei W."/>
            <person name="Gao Y.C."/>
            <person name="Liu J.Z."/>
            <person name="Shao H.Z."/>
            <person name="Wang X."/>
            <person name="Wang C.C."/>
            <person name="Yang T.C."/>
            <person name="Huo Q.B."/>
            <person name="Li W."/>
            <person name="Chen H.Y."/>
            <person name="Chen S.E."/>
            <person name="Zhou L.G."/>
            <person name="Ni X.B."/>
            <person name="Tian J.H."/>
            <person name="Sheng Y."/>
            <person name="Liu T."/>
            <person name="Pan Y.S."/>
            <person name="Xia L.Y."/>
            <person name="Li J."/>
            <person name="Zhao F."/>
            <person name="Cao W.C."/>
        </authorList>
    </citation>
    <scope>NUCLEOTIDE SEQUENCE [LARGE SCALE GENOMIC DNA]</scope>
    <source>
        <strain evidence="3">HaeL-2018</strain>
    </source>
</reference>
<evidence type="ECO:0000313" key="4">
    <source>
        <dbReference type="Proteomes" id="UP000821853"/>
    </source>
</evidence>
<dbReference type="SUPFAM" id="SSF56672">
    <property type="entry name" value="DNA/RNA polymerases"/>
    <property type="match status" value="1"/>
</dbReference>
<keyword evidence="4" id="KW-1185">Reference proteome</keyword>
<evidence type="ECO:0000256" key="1">
    <source>
        <dbReference type="SAM" id="SignalP"/>
    </source>
</evidence>
<dbReference type="EMBL" id="JABSTR010000005">
    <property type="protein sequence ID" value="KAH9371371.1"/>
    <property type="molecule type" value="Genomic_DNA"/>
</dbReference>
<sequence>MFILLGFSGKIAHIAATLLPVTRDHVRPLWTKQKQRAFGKLPKWLQKRPAVTLFNTNTGTTVYTEASNVDLGAVLLQRKDGAKMMIAYTCGTLSPLKGSSSASEREWWPSCLCAKM</sequence>
<dbReference type="AlphaFoldDB" id="A0A9J6G888"/>
<comment type="caution">
    <text evidence="3">The sequence shown here is derived from an EMBL/GenBank/DDBJ whole genome shotgun (WGS) entry which is preliminary data.</text>
</comment>
<keyword evidence="1" id="KW-0732">Signal</keyword>
<dbReference type="InterPro" id="IPR043502">
    <property type="entry name" value="DNA/RNA_pol_sf"/>
</dbReference>
<dbReference type="InterPro" id="IPR041577">
    <property type="entry name" value="RT_RNaseH_2"/>
</dbReference>
<feature type="signal peptide" evidence="1">
    <location>
        <begin position="1"/>
        <end position="16"/>
    </location>
</feature>
<accession>A0A9J6G888</accession>